<evidence type="ECO:0000256" key="2">
    <source>
        <dbReference type="ARBA" id="ARBA00022692"/>
    </source>
</evidence>
<dbReference type="RefSeq" id="WP_089380861.1">
    <property type="nucleotide sequence ID" value="NZ_FZNT01000003.1"/>
</dbReference>
<reference evidence="4 5" key="1">
    <citation type="submission" date="2017-06" db="EMBL/GenBank/DDBJ databases">
        <authorList>
            <person name="Kim H.J."/>
            <person name="Triplett B.A."/>
        </authorList>
    </citation>
    <scope>NUCLEOTIDE SEQUENCE [LARGE SCALE GENOMIC DNA]</scope>
    <source>
        <strain evidence="4 5">DSM 29150</strain>
    </source>
</reference>
<name>A0A238WGJ4_9FLAO</name>
<protein>
    <recommendedName>
        <fullName evidence="3">POTRA domain-containing protein</fullName>
    </recommendedName>
</protein>
<dbReference type="InterPro" id="IPR039910">
    <property type="entry name" value="D15-like"/>
</dbReference>
<dbReference type="Proteomes" id="UP000198384">
    <property type="component" value="Unassembled WGS sequence"/>
</dbReference>
<proteinExistence type="predicted"/>
<accession>A0A238WGJ4</accession>
<gene>
    <name evidence="4" type="ORF">SAMN06265371_103189</name>
</gene>
<dbReference type="GO" id="GO:0019867">
    <property type="term" value="C:outer membrane"/>
    <property type="evidence" value="ECO:0007669"/>
    <property type="project" value="InterPro"/>
</dbReference>
<dbReference type="EMBL" id="FZNT01000003">
    <property type="protein sequence ID" value="SNR45558.1"/>
    <property type="molecule type" value="Genomic_DNA"/>
</dbReference>
<keyword evidence="5" id="KW-1185">Reference proteome</keyword>
<evidence type="ECO:0000313" key="4">
    <source>
        <dbReference type="EMBL" id="SNR45558.1"/>
    </source>
</evidence>
<sequence>MYIHTLIIYMLKSIFKFLIFGFILSISSLNLFSQTFELIIDANKPKNTSVLKEIKYTRIHKSKKEVFEEIDNISRKLTAKGYINNKYTISKIDTIITALFEIQEKIELIRIYYPENAAEMEFISKLSINSERNYFEIPLSEVENTLKHLISHYENKGYSFTNIYLTNILQKKNRLTADLVLNTSNKRTIDNIIFKGYPDFPKKYIEHYLNIEPGKPFNIESLSKLNDDINKLPFVSQIKKPEVLFTKDSTTLYVYIKKRQTSNFDGIIGFSNEENTGKLKFNGYLDLKLNNILNKGETFNINWENSQQINSSLKLTFSTPYIFNSKINALGSFNIFKQDSSFINTKGVVELGYNINQQHILGVIGISEKSDLPSTTNNSNNIYNFSKNSIGISYSFVLLEKSLYTNQNKLRLNAEYFIGNRTNDIEKERQNNIQLLVEYMFRLNTRNSIFIKNTTKLLYSKSIYENELYRVGGINSLRGFNENSIFTSKYNITNLEYQYSVNYNSYLYTITDFALINDINTTTQLYGIGLGYFLKTDQIILNISYALGKNYKLPFNLNNSKVHIKLTYPF</sequence>
<evidence type="ECO:0000259" key="3">
    <source>
        <dbReference type="Pfam" id="PF07244"/>
    </source>
</evidence>
<feature type="domain" description="POTRA" evidence="3">
    <location>
        <begin position="188"/>
        <end position="257"/>
    </location>
</feature>
<organism evidence="4 5">
    <name type="scientific">Lutibacter agarilyticus</name>
    <dbReference type="NCBI Taxonomy" id="1109740"/>
    <lineage>
        <taxon>Bacteria</taxon>
        <taxon>Pseudomonadati</taxon>
        <taxon>Bacteroidota</taxon>
        <taxon>Flavobacteriia</taxon>
        <taxon>Flavobacteriales</taxon>
        <taxon>Flavobacteriaceae</taxon>
        <taxon>Lutibacter</taxon>
    </lineage>
</organism>
<evidence type="ECO:0000313" key="5">
    <source>
        <dbReference type="Proteomes" id="UP000198384"/>
    </source>
</evidence>
<dbReference type="PANTHER" id="PTHR12815:SF18">
    <property type="entry name" value="SORTING AND ASSEMBLY MACHINERY COMPONENT 50 HOMOLOG"/>
    <property type="match status" value="1"/>
</dbReference>
<dbReference type="Pfam" id="PF07244">
    <property type="entry name" value="POTRA"/>
    <property type="match status" value="1"/>
</dbReference>
<keyword evidence="1" id="KW-1134">Transmembrane beta strand</keyword>
<dbReference type="InterPro" id="IPR010827">
    <property type="entry name" value="BamA/TamA_POTRA"/>
</dbReference>
<keyword evidence="1" id="KW-0472">Membrane</keyword>
<dbReference type="AlphaFoldDB" id="A0A238WGJ4"/>
<dbReference type="Gene3D" id="2.40.160.50">
    <property type="entry name" value="membrane protein fhac: a member of the omp85/tpsb transporter family"/>
    <property type="match status" value="1"/>
</dbReference>
<dbReference type="PANTHER" id="PTHR12815">
    <property type="entry name" value="SORTING AND ASSEMBLY MACHINERY SAMM50 PROTEIN FAMILY MEMBER"/>
    <property type="match status" value="1"/>
</dbReference>
<dbReference type="OrthoDB" id="9811416at2"/>
<keyword evidence="2" id="KW-0812">Transmembrane</keyword>
<evidence type="ECO:0000256" key="1">
    <source>
        <dbReference type="ARBA" id="ARBA00022452"/>
    </source>
</evidence>